<evidence type="ECO:0000256" key="2">
    <source>
        <dbReference type="ARBA" id="ARBA00022664"/>
    </source>
</evidence>
<dbReference type="AlphaFoldDB" id="A0A4T0KZG2"/>
<keyword evidence="2" id="KW-0507">mRNA processing</keyword>
<name>A0A4T0KZG2_WALIC</name>
<feature type="binding site" evidence="8">
    <location>
        <position position="43"/>
    </location>
    <ligand>
        <name>Zn(2+)</name>
        <dbReference type="ChEBI" id="CHEBI:29105"/>
    </ligand>
</feature>
<feature type="binding site" evidence="8">
    <location>
        <position position="46"/>
    </location>
    <ligand>
        <name>Zn(2+)</name>
        <dbReference type="ChEBI" id="CHEBI:29105"/>
    </ligand>
</feature>
<dbReference type="Pfam" id="PF04502">
    <property type="entry name" value="Saf4_Yju2"/>
    <property type="match status" value="1"/>
</dbReference>
<dbReference type="EMBL" id="SPOI01000028">
    <property type="protein sequence ID" value="TIB39684.1"/>
    <property type="molecule type" value="Genomic_DNA"/>
</dbReference>
<sequence length="336" mass="38205">MADRKVLNKYYPPDYDPSIIPRMKRGKERQQQVRLMTPYSMRCLKCGDFIYRGKKFNARKEEAVGEDYFGVKVFRFYIKCPLCSSEITFKTDPKNTDYAAEHGATRNYDNSIQREPKKDLDELAKVDDDHPEEVEEDPMKQLEQRTLDSKREMEIMDALSDIRTRNAKNERLDAQDILDKVGKRSTHELNEEDVQKIQLEQQDEDEVAKVFGKLKRGNDDDDHSAQVNVKRKLDEPTLESLLSEKAKASIGVSKSSSGAVQPSNTAHSALPRKKESKLGVKLGVKLYNALPSLDPSNPACIFLQRALFKNCSLDNSLTALKTFSKSTLPALSALPR</sequence>
<dbReference type="Proteomes" id="UP000310689">
    <property type="component" value="Unassembled WGS sequence"/>
</dbReference>
<evidence type="ECO:0000313" key="10">
    <source>
        <dbReference type="EMBL" id="TIB39684.1"/>
    </source>
</evidence>
<dbReference type="InterPro" id="IPR007590">
    <property type="entry name" value="Saf4/Yju2"/>
</dbReference>
<keyword evidence="5 8" id="KW-0862">Zinc</keyword>
<dbReference type="OrthoDB" id="674963at2759"/>
<dbReference type="HAMAP" id="MF_03226">
    <property type="entry name" value="YJU2"/>
    <property type="match status" value="1"/>
</dbReference>
<reference evidence="10 11" key="1">
    <citation type="submission" date="2019-03" db="EMBL/GenBank/DDBJ databases">
        <title>Sequencing 23 genomes of Wallemia ichthyophaga.</title>
        <authorList>
            <person name="Gostincar C."/>
        </authorList>
    </citation>
    <scope>NUCLEOTIDE SEQUENCE [LARGE SCALE GENOMIC DNA]</scope>
    <source>
        <strain evidence="10 11">EXF-6200</strain>
    </source>
</reference>
<proteinExistence type="inferred from homology"/>
<evidence type="ECO:0000256" key="6">
    <source>
        <dbReference type="ARBA" id="ARBA00023187"/>
    </source>
</evidence>
<dbReference type="InterPro" id="IPR043701">
    <property type="entry name" value="Yju2"/>
</dbReference>
<dbReference type="GO" id="GO:0071006">
    <property type="term" value="C:U2-type catalytic step 1 spliceosome"/>
    <property type="evidence" value="ECO:0007669"/>
    <property type="project" value="UniProtKB-UniRule"/>
</dbReference>
<gene>
    <name evidence="10" type="ORF">E3P86_01018</name>
</gene>
<evidence type="ECO:0000256" key="1">
    <source>
        <dbReference type="ARBA" id="ARBA00004123"/>
    </source>
</evidence>
<keyword evidence="7 8" id="KW-0539">Nucleus</keyword>
<comment type="subcellular location">
    <subcellularLocation>
        <location evidence="1 8">Nucleus</location>
    </subcellularLocation>
</comment>
<organism evidence="10 11">
    <name type="scientific">Wallemia ichthyophaga</name>
    <dbReference type="NCBI Taxonomy" id="245174"/>
    <lineage>
        <taxon>Eukaryota</taxon>
        <taxon>Fungi</taxon>
        <taxon>Dikarya</taxon>
        <taxon>Basidiomycota</taxon>
        <taxon>Wallemiomycotina</taxon>
        <taxon>Wallemiomycetes</taxon>
        <taxon>Wallemiales</taxon>
        <taxon>Wallemiaceae</taxon>
        <taxon>Wallemia</taxon>
    </lineage>
</organism>
<feature type="region of interest" description="Disordered" evidence="9">
    <location>
        <begin position="252"/>
        <end position="272"/>
    </location>
</feature>
<keyword evidence="3 8" id="KW-0479">Metal-binding</keyword>
<evidence type="ECO:0000256" key="8">
    <source>
        <dbReference type="HAMAP-Rule" id="MF_03226"/>
    </source>
</evidence>
<dbReference type="PANTHER" id="PTHR12111">
    <property type="entry name" value="SPLICING FACTOR YJU2"/>
    <property type="match status" value="1"/>
</dbReference>
<comment type="caution">
    <text evidence="10">The sequence shown here is derived from an EMBL/GenBank/DDBJ whole genome shotgun (WGS) entry which is preliminary data.</text>
</comment>
<comment type="function">
    <text evidence="8">Part of the spliceosome which catalyzes two sequential transesterification reactions, first the excision of the non-coding intron from pre-mRNA and then the ligation of the coding exons to form the mature mRNA. Plays a role in stabilizing the structure of the spliceosome catalytic core and docking of the branch helix into the active site, producing 5'-exon and lariat intron-3'-intermediates.</text>
</comment>
<evidence type="ECO:0000256" key="7">
    <source>
        <dbReference type="ARBA" id="ARBA00023242"/>
    </source>
</evidence>
<evidence type="ECO:0000313" key="11">
    <source>
        <dbReference type="Proteomes" id="UP000310689"/>
    </source>
</evidence>
<feature type="compositionally biased region" description="Polar residues" evidence="9">
    <location>
        <begin position="252"/>
        <end position="267"/>
    </location>
</feature>
<evidence type="ECO:0000256" key="3">
    <source>
        <dbReference type="ARBA" id="ARBA00022723"/>
    </source>
</evidence>
<evidence type="ECO:0000256" key="9">
    <source>
        <dbReference type="SAM" id="MobiDB-lite"/>
    </source>
</evidence>
<evidence type="ECO:0000256" key="4">
    <source>
        <dbReference type="ARBA" id="ARBA00022728"/>
    </source>
</evidence>
<accession>A0A4T0KZG2</accession>
<keyword evidence="6" id="KW-0508">mRNA splicing</keyword>
<feature type="binding site" evidence="8">
    <location>
        <position position="80"/>
    </location>
    <ligand>
        <name>Zn(2+)</name>
        <dbReference type="ChEBI" id="CHEBI:29105"/>
    </ligand>
</feature>
<evidence type="ECO:0000256" key="5">
    <source>
        <dbReference type="ARBA" id="ARBA00022833"/>
    </source>
</evidence>
<protein>
    <recommendedName>
        <fullName evidence="8">Splicing factor YJU2</fullName>
    </recommendedName>
</protein>
<dbReference type="GO" id="GO:0046872">
    <property type="term" value="F:metal ion binding"/>
    <property type="evidence" value="ECO:0007669"/>
    <property type="project" value="UniProtKB-KW"/>
</dbReference>
<dbReference type="GO" id="GO:0000349">
    <property type="term" value="P:generation of catalytic spliceosome for first transesterification step"/>
    <property type="evidence" value="ECO:0007669"/>
    <property type="project" value="UniProtKB-UniRule"/>
</dbReference>
<comment type="similarity">
    <text evidence="8">Belongs to the CWC16 family. YJU2 subfamily.</text>
</comment>
<dbReference type="PANTHER" id="PTHR12111:SF1">
    <property type="entry name" value="SPLICING FACTOR YJU2"/>
    <property type="match status" value="1"/>
</dbReference>
<feature type="binding site" evidence="8">
    <location>
        <position position="83"/>
    </location>
    <ligand>
        <name>Zn(2+)</name>
        <dbReference type="ChEBI" id="CHEBI:29105"/>
    </ligand>
</feature>
<comment type="subunit">
    <text evidence="8">Component of the spliceosome. Present in the activated B complex, the catalytically activated B* complex which catalyzes the branching, the catalytic step 1 C complex catalyzing the exon ligation, and the postcatalytic P complex containing the ligated exons (mRNA) and the excised lariat intron.</text>
</comment>
<keyword evidence="4 8" id="KW-0747">Spliceosome</keyword>